<evidence type="ECO:0000256" key="6">
    <source>
        <dbReference type="ARBA" id="ARBA00022498"/>
    </source>
</evidence>
<dbReference type="PANTHER" id="PTHR21145:SF12">
    <property type="entry name" value="CHORISMATE MUTASE"/>
    <property type="match status" value="1"/>
</dbReference>
<dbReference type="AlphaFoldDB" id="A0A316VFT0"/>
<dbReference type="InParanoid" id="A0A316VFT0"/>
<comment type="pathway">
    <text evidence="2">Metabolic intermediate biosynthesis; prephenate biosynthesis; prephenate from chorismate: step 1/1.</text>
</comment>
<keyword evidence="14" id="KW-1185">Reference proteome</keyword>
<evidence type="ECO:0000256" key="9">
    <source>
        <dbReference type="ARBA" id="ARBA00023222"/>
    </source>
</evidence>
<comment type="subcellular location">
    <subcellularLocation>
        <location evidence="1">Cytoplasm</location>
    </subcellularLocation>
</comment>
<gene>
    <name evidence="13" type="ORF">FA14DRAFT_146392</name>
</gene>
<dbReference type="InterPro" id="IPR036263">
    <property type="entry name" value="Chorismate_II_sf"/>
</dbReference>
<name>A0A316VFT0_9BASI</name>
<evidence type="ECO:0000256" key="8">
    <source>
        <dbReference type="ARBA" id="ARBA00023141"/>
    </source>
</evidence>
<dbReference type="GeneID" id="37019094"/>
<dbReference type="GO" id="GO:0005737">
    <property type="term" value="C:cytoplasm"/>
    <property type="evidence" value="ECO:0007669"/>
    <property type="project" value="UniProtKB-SubCell"/>
</dbReference>
<dbReference type="GO" id="GO:0009094">
    <property type="term" value="P:L-phenylalanine biosynthetic process"/>
    <property type="evidence" value="ECO:0007669"/>
    <property type="project" value="UniProtKB-KW"/>
</dbReference>
<evidence type="ECO:0000259" key="12">
    <source>
        <dbReference type="Pfam" id="PF01817"/>
    </source>
</evidence>
<dbReference type="Gene3D" id="1.10.590.10">
    <property type="entry name" value="Chorismate mutase, AroQ class superfamily, eukaryotic"/>
    <property type="match status" value="1"/>
</dbReference>
<dbReference type="GO" id="GO:0006571">
    <property type="term" value="P:tyrosine biosynthetic process"/>
    <property type="evidence" value="ECO:0007669"/>
    <property type="project" value="UniProtKB-KW"/>
</dbReference>
<dbReference type="InterPro" id="IPR037039">
    <property type="entry name" value="CM_AroQ_sf_eucaryotic"/>
</dbReference>
<keyword evidence="5" id="KW-0963">Cytoplasm</keyword>
<dbReference type="GO" id="GO:0004106">
    <property type="term" value="F:chorismate mutase activity"/>
    <property type="evidence" value="ECO:0007669"/>
    <property type="project" value="UniProtKB-EC"/>
</dbReference>
<evidence type="ECO:0000256" key="10">
    <source>
        <dbReference type="ARBA" id="ARBA00023235"/>
    </source>
</evidence>
<keyword evidence="9" id="KW-0584">Phenylalanine biosynthesis</keyword>
<reference evidence="13 14" key="1">
    <citation type="journal article" date="2018" name="Mol. Biol. Evol.">
        <title>Broad Genomic Sampling Reveals a Smut Pathogenic Ancestry of the Fungal Clade Ustilaginomycotina.</title>
        <authorList>
            <person name="Kijpornyongpan T."/>
            <person name="Mondo S.J."/>
            <person name="Barry K."/>
            <person name="Sandor L."/>
            <person name="Lee J."/>
            <person name="Lipzen A."/>
            <person name="Pangilinan J."/>
            <person name="LaButti K."/>
            <person name="Hainaut M."/>
            <person name="Henrissat B."/>
            <person name="Grigoriev I.V."/>
            <person name="Spatafora J.W."/>
            <person name="Aime M.C."/>
        </authorList>
    </citation>
    <scope>NUCLEOTIDE SEQUENCE [LARGE SCALE GENOMIC DNA]</scope>
    <source>
        <strain evidence="13 14">MCA 3882</strain>
    </source>
</reference>
<sequence length="283" mass="32246">MAPIKEVARSEEQALSLNYIRTILQRLEDTILFQLIERGQNAHNAVMYEPGAIPALKEKEGWERSWVEWFLKETESSHSKLRRWQAPDEYPFTDVKLLPAPILPPIEYPKVLYEPAIVNVNDKIYSHYKDHLVPALTKRFGQDSDDGEYGSAAVRDVDALAALSKRIHFGMFVSESKFRSDTPTFVDAIQKRDTKKLEALITKPEVEAALLVRLEGKAKVYGQDLNSSIPEKDLKIDPDVAVQLYRDFVIPLTKVVEVDYLLKRLDGLTDEHIQALKSGQVSK</sequence>
<keyword evidence="7" id="KW-0028">Amino-acid biosynthesis</keyword>
<dbReference type="RefSeq" id="XP_025356476.1">
    <property type="nucleotide sequence ID" value="XM_025497313.1"/>
</dbReference>
<dbReference type="UniPathway" id="UPA00120">
    <property type="reaction ID" value="UER00203"/>
</dbReference>
<dbReference type="EMBL" id="KZ819603">
    <property type="protein sequence ID" value="PWN36174.1"/>
    <property type="molecule type" value="Genomic_DNA"/>
</dbReference>
<evidence type="ECO:0000256" key="2">
    <source>
        <dbReference type="ARBA" id="ARBA00004817"/>
    </source>
</evidence>
<dbReference type="Proteomes" id="UP000245771">
    <property type="component" value="Unassembled WGS sequence"/>
</dbReference>
<dbReference type="FunCoup" id="A0A316VFT0">
    <property type="interactions" value="265"/>
</dbReference>
<dbReference type="PROSITE" id="PS51169">
    <property type="entry name" value="CHORISMATE_MUT_3"/>
    <property type="match status" value="1"/>
</dbReference>
<comment type="catalytic activity">
    <reaction evidence="11">
        <text>chorismate = prephenate</text>
        <dbReference type="Rhea" id="RHEA:13897"/>
        <dbReference type="ChEBI" id="CHEBI:29748"/>
        <dbReference type="ChEBI" id="CHEBI:29934"/>
        <dbReference type="EC" id="5.4.99.5"/>
    </reaction>
    <physiologicalReaction direction="left-to-right" evidence="11">
        <dbReference type="Rhea" id="RHEA:13898"/>
    </physiologicalReaction>
</comment>
<evidence type="ECO:0000256" key="5">
    <source>
        <dbReference type="ARBA" id="ARBA00022490"/>
    </source>
</evidence>
<dbReference type="GO" id="GO:0046417">
    <property type="term" value="P:chorismate metabolic process"/>
    <property type="evidence" value="ECO:0007669"/>
    <property type="project" value="InterPro"/>
</dbReference>
<evidence type="ECO:0000313" key="13">
    <source>
        <dbReference type="EMBL" id="PWN36174.1"/>
    </source>
</evidence>
<dbReference type="STRING" id="1280837.A0A316VFT0"/>
<accession>A0A316VFT0</accession>
<keyword evidence="8" id="KW-0057">Aromatic amino acid biosynthesis</keyword>
<evidence type="ECO:0000256" key="11">
    <source>
        <dbReference type="ARBA" id="ARBA00023979"/>
    </source>
</evidence>
<dbReference type="OrthoDB" id="191918at2759"/>
<dbReference type="InterPro" id="IPR008238">
    <property type="entry name" value="Chorismate_mutase_AroQ_euk"/>
</dbReference>
<protein>
    <recommendedName>
        <fullName evidence="4">Chorismate mutase</fullName>
        <ecNumber evidence="3">5.4.99.5</ecNumber>
    </recommendedName>
</protein>
<evidence type="ECO:0000256" key="3">
    <source>
        <dbReference type="ARBA" id="ARBA00012404"/>
    </source>
</evidence>
<feature type="domain" description="Chorismate mutase" evidence="12">
    <location>
        <begin position="155"/>
        <end position="257"/>
    </location>
</feature>
<evidence type="ECO:0000256" key="1">
    <source>
        <dbReference type="ARBA" id="ARBA00004496"/>
    </source>
</evidence>
<dbReference type="NCBIfam" id="TIGR01802">
    <property type="entry name" value="CM_pl-yst"/>
    <property type="match status" value="1"/>
</dbReference>
<dbReference type="PANTHER" id="PTHR21145">
    <property type="entry name" value="CHORISMATE MUTASE"/>
    <property type="match status" value="1"/>
</dbReference>
<evidence type="ECO:0000313" key="14">
    <source>
        <dbReference type="Proteomes" id="UP000245771"/>
    </source>
</evidence>
<evidence type="ECO:0000256" key="7">
    <source>
        <dbReference type="ARBA" id="ARBA00022605"/>
    </source>
</evidence>
<proteinExistence type="predicted"/>
<dbReference type="InterPro" id="IPR002701">
    <property type="entry name" value="CM_II_prokaryot"/>
</dbReference>
<dbReference type="Pfam" id="PF01817">
    <property type="entry name" value="CM_2"/>
    <property type="match status" value="1"/>
</dbReference>
<keyword evidence="10" id="KW-0413">Isomerase</keyword>
<dbReference type="EC" id="5.4.99.5" evidence="3"/>
<keyword evidence="6" id="KW-0827">Tyrosine biosynthesis</keyword>
<evidence type="ECO:0000256" key="4">
    <source>
        <dbReference type="ARBA" id="ARBA00020296"/>
    </source>
</evidence>
<dbReference type="SUPFAM" id="SSF48600">
    <property type="entry name" value="Chorismate mutase II"/>
    <property type="match status" value="1"/>
</dbReference>
<organism evidence="13 14">
    <name type="scientific">Meira miltonrushii</name>
    <dbReference type="NCBI Taxonomy" id="1280837"/>
    <lineage>
        <taxon>Eukaryota</taxon>
        <taxon>Fungi</taxon>
        <taxon>Dikarya</taxon>
        <taxon>Basidiomycota</taxon>
        <taxon>Ustilaginomycotina</taxon>
        <taxon>Exobasidiomycetes</taxon>
        <taxon>Exobasidiales</taxon>
        <taxon>Brachybasidiaceae</taxon>
        <taxon>Meira</taxon>
    </lineage>
</organism>